<dbReference type="AlphaFoldDB" id="A0A1H2NSA3"/>
<keyword evidence="1" id="KW-0812">Transmembrane</keyword>
<keyword evidence="3" id="KW-1185">Reference proteome</keyword>
<feature type="transmembrane region" description="Helical" evidence="1">
    <location>
        <begin position="12"/>
        <end position="36"/>
    </location>
</feature>
<feature type="transmembrane region" description="Helical" evidence="1">
    <location>
        <begin position="60"/>
        <end position="78"/>
    </location>
</feature>
<evidence type="ECO:0000313" key="3">
    <source>
        <dbReference type="Proteomes" id="UP000198600"/>
    </source>
</evidence>
<dbReference type="Pfam" id="PF13994">
    <property type="entry name" value="PgaD"/>
    <property type="match status" value="1"/>
</dbReference>
<dbReference type="GO" id="GO:0043709">
    <property type="term" value="P:cell adhesion involved in single-species biofilm formation"/>
    <property type="evidence" value="ECO:0007669"/>
    <property type="project" value="InterPro"/>
</dbReference>
<reference evidence="3" key="1">
    <citation type="submission" date="2016-10" db="EMBL/GenBank/DDBJ databases">
        <authorList>
            <person name="Varghese N."/>
            <person name="Submissions S."/>
        </authorList>
    </citation>
    <scope>NUCLEOTIDE SEQUENCE [LARGE SCALE GENOMIC DNA]</scope>
    <source>
        <strain evidence="3">LMG 2223</strain>
    </source>
</reference>
<keyword evidence="1" id="KW-1133">Transmembrane helix</keyword>
<evidence type="ECO:0000256" key="1">
    <source>
        <dbReference type="SAM" id="Phobius"/>
    </source>
</evidence>
<accession>A0A1H2NSA3</accession>
<dbReference type="STRING" id="46679.SAMN05216202_4461"/>
<evidence type="ECO:0000313" key="2">
    <source>
        <dbReference type="EMBL" id="SDV07965.1"/>
    </source>
</evidence>
<name>A0A1H2NSA3_9PSED</name>
<keyword evidence="1" id="KW-0472">Membrane</keyword>
<dbReference type="EMBL" id="LT629802">
    <property type="protein sequence ID" value="SDV07965.1"/>
    <property type="molecule type" value="Genomic_DNA"/>
</dbReference>
<organism evidence="2 3">
    <name type="scientific">Pseudomonas mucidolens</name>
    <dbReference type="NCBI Taxonomy" id="46679"/>
    <lineage>
        <taxon>Bacteria</taxon>
        <taxon>Pseudomonadati</taxon>
        <taxon>Pseudomonadota</taxon>
        <taxon>Gammaproteobacteria</taxon>
        <taxon>Pseudomonadales</taxon>
        <taxon>Pseudomonadaceae</taxon>
        <taxon>Pseudomonas</taxon>
    </lineage>
</organism>
<dbReference type="Proteomes" id="UP000198600">
    <property type="component" value="Chromosome I"/>
</dbReference>
<sequence>MNLIRTSQRPVMRAVDIVLTLLAWAGLIVLLVRGLVPMLDTHGGPRIDAPIFAALQTLQIYLWIALVNAALLIGWARYQQRRGKHFAQRRSAVKALSDQRLSDSFNLGEGDLKQLRRPGVLVIHNDHEGGVQEVNAHVSLGVRWPRLKGVERV</sequence>
<dbReference type="NCBIfam" id="TIGR03940">
    <property type="entry name" value="PGA_PgaD"/>
    <property type="match status" value="1"/>
</dbReference>
<dbReference type="InterPro" id="IPR023829">
    <property type="entry name" value="PGA_PgaD"/>
</dbReference>
<protein>
    <submittedName>
        <fullName evidence="2">Biofilm PGA synthesis protein PgaD</fullName>
    </submittedName>
</protein>
<dbReference type="OrthoDB" id="7022871at2"/>
<dbReference type="RefSeq" id="WP_084381643.1">
    <property type="nucleotide sequence ID" value="NZ_LS483433.1"/>
</dbReference>
<proteinExistence type="predicted"/>
<gene>
    <name evidence="2" type="ORF">SAMN05216202_4461</name>
</gene>